<sequence length="767" mass="86019">MAKAKTPYYQRFAEEIIDKLEKGTAPWQRPWKAGEFQPAFNPVSGAVYRGINQVMLSSDGLNDPRFMSYKQAESKGWQVRKGSKSQTIVFWQMSQVSVEKDEDGKPERDEDGNVKAERIQLEKPILRFSNVFHASQIDGIPEWDGREISWNPDERAEAILENSGASITHDQRDRAFYRPSSDEIHLPPHAAFDSPDKYYSTALHELGHWTGHESRLDREFGPFGSEFYAKEELRAEIASWMTSSELGISHNPEQHASYVKSWVKVLKEDPYEIVRACQSAEKIKDYTLGFEKERGKEATKEQGMSVSAPDKAKLEQRESKYGVPENGKTWLKVPFSEKNQAKQLGAKWDQTQKMWFAPEGEDVQKFAAWLPENKAAAQQKEKPQEPRLATEKTYLNVPYQEKGQAKKLGARWDKSEKLWFAPTGTDLNTLANWLPKEKVNAPQTNAVQEFAKALQEAGLDLQGQQPIMDGTLQRVPVIDGKPNSRDGAYKGFLDARPAGFIQNHKTGLKMNWKADGLELTAEEKSQIKAQAAQKRIEREKALAEQREKASKRSFAKWTNAKWATQQQEYLTKKGVPAYGVKVNERGDLLVPGHDVRGHIHTLQTIAPEGKLFEKGGLKAGMFHAIDPDSKFNGSGKIIIAEGYATAASVHMATNEPTIVAFDASNLEPVAKALKESYPQCQIVIAGDNDHHLNNNVGVEKAEKAARAVGGTTIVPKFTEAERGQGLSDFNDLHQSSGLGEVKKQLSRLFKQQNKVAKKQQTAKAMAM</sequence>
<evidence type="ECO:0000259" key="1">
    <source>
        <dbReference type="SMART" id="SM00493"/>
    </source>
</evidence>
<evidence type="ECO:0000313" key="2">
    <source>
        <dbReference type="EMBL" id="ACS79744.1"/>
    </source>
</evidence>
<dbReference type="OrthoDB" id="9792687at2"/>
<dbReference type="Pfam" id="PF08401">
    <property type="entry name" value="ArdcN"/>
    <property type="match status" value="1"/>
</dbReference>
<gene>
    <name evidence="2" type="ordered locus">Desal_1682</name>
</gene>
<proteinExistence type="predicted"/>
<dbReference type="InterPro" id="IPR041459">
    <property type="entry name" value="MPTase-PolyVal"/>
</dbReference>
<dbReference type="KEGG" id="dsa:Desal_1682"/>
<accession>C6BT40</accession>
<dbReference type="Pfam" id="PF18974">
    <property type="entry name" value="DUF5710"/>
    <property type="match status" value="2"/>
</dbReference>
<protein>
    <recommendedName>
        <fullName evidence="1">Toprim domain-containing protein</fullName>
    </recommendedName>
</protein>
<name>C6BT40_MARSD</name>
<organism evidence="2 3">
    <name type="scientific">Maridesulfovibrio salexigens (strain ATCC 14822 / DSM 2638 / NCIMB 8403 / VKM B-1763)</name>
    <name type="common">Desulfovibrio salexigens</name>
    <dbReference type="NCBI Taxonomy" id="526222"/>
    <lineage>
        <taxon>Bacteria</taxon>
        <taxon>Pseudomonadati</taxon>
        <taxon>Thermodesulfobacteriota</taxon>
        <taxon>Desulfovibrionia</taxon>
        <taxon>Desulfovibrionales</taxon>
        <taxon>Desulfovibrionaceae</taxon>
        <taxon>Maridesulfovibrio</taxon>
    </lineage>
</organism>
<feature type="domain" description="Toprim" evidence="1">
    <location>
        <begin position="635"/>
        <end position="713"/>
    </location>
</feature>
<dbReference type="SMART" id="SM00493">
    <property type="entry name" value="TOPRIM"/>
    <property type="match status" value="1"/>
</dbReference>
<reference evidence="2 3" key="1">
    <citation type="submission" date="2009-06" db="EMBL/GenBank/DDBJ databases">
        <title>Complete sequence of Desulfovibrio salexigens DSM 2638.</title>
        <authorList>
            <consortium name="US DOE Joint Genome Institute"/>
            <person name="Lucas S."/>
            <person name="Copeland A."/>
            <person name="Lapidus A."/>
            <person name="Glavina del Rio T."/>
            <person name="Tice H."/>
            <person name="Bruce D."/>
            <person name="Goodwin L."/>
            <person name="Pitluck S."/>
            <person name="Munk A.C."/>
            <person name="Brettin T."/>
            <person name="Detter J.C."/>
            <person name="Han C."/>
            <person name="Tapia R."/>
            <person name="Larimer F."/>
            <person name="Land M."/>
            <person name="Hauser L."/>
            <person name="Kyrpides N."/>
            <person name="Anderson I."/>
            <person name="Wall J.D."/>
            <person name="Arkin A.P."/>
            <person name="Dehal P."/>
            <person name="Chivian D."/>
            <person name="Giles B."/>
            <person name="Hazen T.C."/>
        </authorList>
    </citation>
    <scope>NUCLEOTIDE SEQUENCE [LARGE SCALE GENOMIC DNA]</scope>
    <source>
        <strain evidence="3">ATCC 14822 / DSM 2638 / NCIMB 8403 / VKM B-1763</strain>
    </source>
</reference>
<dbReference type="GO" id="GO:0003697">
    <property type="term" value="F:single-stranded DNA binding"/>
    <property type="evidence" value="ECO:0007669"/>
    <property type="project" value="InterPro"/>
</dbReference>
<evidence type="ECO:0000313" key="3">
    <source>
        <dbReference type="Proteomes" id="UP000002601"/>
    </source>
</evidence>
<dbReference type="InterPro" id="IPR034154">
    <property type="entry name" value="TOPRIM_DnaG/twinkle"/>
</dbReference>
<dbReference type="Proteomes" id="UP000002601">
    <property type="component" value="Chromosome"/>
</dbReference>
<dbReference type="eggNOG" id="COG4643">
    <property type="taxonomic scope" value="Bacteria"/>
</dbReference>
<keyword evidence="3" id="KW-1185">Reference proteome</keyword>
<dbReference type="Gene3D" id="3.40.1360.10">
    <property type="match status" value="1"/>
</dbReference>
<dbReference type="InterPro" id="IPR013610">
    <property type="entry name" value="ArdC_N"/>
</dbReference>
<dbReference type="Pfam" id="PF18818">
    <property type="entry name" value="MPTase-PolyVal"/>
    <property type="match status" value="1"/>
</dbReference>
<dbReference type="InterPro" id="IPR043764">
    <property type="entry name" value="DUF5710"/>
</dbReference>
<dbReference type="eggNOG" id="COG1570">
    <property type="taxonomic scope" value="Bacteria"/>
</dbReference>
<dbReference type="HOGENOM" id="CLU_006100_0_0_7"/>
<dbReference type="EMBL" id="CP001649">
    <property type="protein sequence ID" value="ACS79744.1"/>
    <property type="molecule type" value="Genomic_DNA"/>
</dbReference>
<dbReference type="RefSeq" id="WP_015851560.1">
    <property type="nucleotide sequence ID" value="NC_012881.1"/>
</dbReference>
<dbReference type="Pfam" id="PF13362">
    <property type="entry name" value="Toprim_3"/>
    <property type="match status" value="1"/>
</dbReference>
<dbReference type="CDD" id="cd01029">
    <property type="entry name" value="TOPRIM_primases"/>
    <property type="match status" value="1"/>
</dbReference>
<dbReference type="STRING" id="526222.Desal_1682"/>
<dbReference type="InterPro" id="IPR006171">
    <property type="entry name" value="TOPRIM_dom"/>
</dbReference>
<dbReference type="AlphaFoldDB" id="C6BT40"/>
<dbReference type="eggNOG" id="COG4227">
    <property type="taxonomic scope" value="Bacteria"/>
</dbReference>